<dbReference type="SUPFAM" id="SSF52507">
    <property type="entry name" value="Homo-oligomeric flavin-containing Cys decarboxylases, HFCD"/>
    <property type="match status" value="1"/>
</dbReference>
<comment type="function">
    <text evidence="7">Flavin prenyltransferase that catalyzes the synthesis of the prenylated FMN cofactor (prenyl-FMN) for 4-hydroxy-3-polyprenylbenzoic acid decarboxylase UbiD. The prenyltransferase is metal-independent and links a dimethylallyl moiety from dimethylallyl monophosphate (DMAP) to the flavin N5 and C6 atoms of FMN.</text>
</comment>
<evidence type="ECO:0000256" key="1">
    <source>
        <dbReference type="ARBA" id="ARBA00022602"/>
    </source>
</evidence>
<dbReference type="RefSeq" id="WP_013256977.1">
    <property type="nucleotide sequence ID" value="NC_014365.1"/>
</dbReference>
<comment type="caution">
    <text evidence="7">Lacks conserved residue(s) required for the propagation of feature annotation.</text>
</comment>
<keyword evidence="1 7" id="KW-0637">Prenyltransferase</keyword>
<feature type="binding site" evidence="7">
    <location>
        <position position="41"/>
    </location>
    <ligand>
        <name>FMN</name>
        <dbReference type="ChEBI" id="CHEBI:58210"/>
    </ligand>
</feature>
<dbReference type="GO" id="GO:0016831">
    <property type="term" value="F:carboxy-lyase activity"/>
    <property type="evidence" value="ECO:0007669"/>
    <property type="project" value="TreeGrafter"/>
</dbReference>
<evidence type="ECO:0000313" key="9">
    <source>
        <dbReference type="EMBL" id="ADK83521.1"/>
    </source>
</evidence>
<feature type="binding site" evidence="7">
    <location>
        <begin position="92"/>
        <end position="95"/>
    </location>
    <ligand>
        <name>FMN</name>
        <dbReference type="ChEBI" id="CHEBI:58210"/>
    </ligand>
</feature>
<evidence type="ECO:0000256" key="4">
    <source>
        <dbReference type="ARBA" id="ARBA00022679"/>
    </source>
</evidence>
<name>E1QDK2_DESB2</name>
<organism evidence="9 10">
    <name type="scientific">Desulfarculus baarsii (strain ATCC 33931 / DSM 2075 / LMG 7858 / VKM B-1802 / 2st14)</name>
    <dbReference type="NCBI Taxonomy" id="644282"/>
    <lineage>
        <taxon>Bacteria</taxon>
        <taxon>Pseudomonadati</taxon>
        <taxon>Thermodesulfobacteriota</taxon>
        <taxon>Desulfarculia</taxon>
        <taxon>Desulfarculales</taxon>
        <taxon>Desulfarculaceae</taxon>
        <taxon>Desulfarculus</taxon>
    </lineage>
</organism>
<evidence type="ECO:0000256" key="7">
    <source>
        <dbReference type="HAMAP-Rule" id="MF_01984"/>
    </source>
</evidence>
<dbReference type="OrthoDB" id="9781577at2"/>
<feature type="binding site" evidence="7">
    <location>
        <position position="173"/>
    </location>
    <ligand>
        <name>dimethylallyl phosphate</name>
        <dbReference type="ChEBI" id="CHEBI:88052"/>
    </ligand>
</feature>
<dbReference type="EMBL" id="CP002085">
    <property type="protein sequence ID" value="ADK83521.1"/>
    <property type="molecule type" value="Genomic_DNA"/>
</dbReference>
<dbReference type="GO" id="GO:0106141">
    <property type="term" value="F:flavin prenyltransferase activity"/>
    <property type="evidence" value="ECO:0007669"/>
    <property type="project" value="UniProtKB-EC"/>
</dbReference>
<dbReference type="PANTHER" id="PTHR43374:SF1">
    <property type="entry name" value="FLAVIN PRENYLTRANSFERASE PAD1, MITOCHONDRIAL"/>
    <property type="match status" value="1"/>
</dbReference>
<evidence type="ECO:0000256" key="3">
    <source>
        <dbReference type="ARBA" id="ARBA00022643"/>
    </source>
</evidence>
<evidence type="ECO:0000256" key="5">
    <source>
        <dbReference type="ARBA" id="ARBA00050612"/>
    </source>
</evidence>
<feature type="binding site" evidence="7">
    <location>
        <position position="157"/>
    </location>
    <ligand>
        <name>dimethylallyl phosphate</name>
        <dbReference type="ChEBI" id="CHEBI:88052"/>
    </ligand>
</feature>
<reference evidence="9 10" key="1">
    <citation type="journal article" date="2010" name="Stand. Genomic Sci.">
        <title>Complete genome sequence of Desulfarculus baarsii type strain (2st14).</title>
        <authorList>
            <person name="Sun H."/>
            <person name="Spring S."/>
            <person name="Lapidus A."/>
            <person name="Davenport K."/>
            <person name="Del Rio T.G."/>
            <person name="Tice H."/>
            <person name="Nolan M."/>
            <person name="Copeland A."/>
            <person name="Cheng J.F."/>
            <person name="Lucas S."/>
            <person name="Tapia R."/>
            <person name="Goodwin L."/>
            <person name="Pitluck S."/>
            <person name="Ivanova N."/>
            <person name="Pagani I."/>
            <person name="Mavromatis K."/>
            <person name="Ovchinnikova G."/>
            <person name="Pati A."/>
            <person name="Chen A."/>
            <person name="Palaniappan K."/>
            <person name="Hauser L."/>
            <person name="Chang Y.J."/>
            <person name="Jeffries C.D."/>
            <person name="Detter J.C."/>
            <person name="Han C."/>
            <person name="Rohde M."/>
            <person name="Brambilla E."/>
            <person name="Goker M."/>
            <person name="Woyke T."/>
            <person name="Bristow J."/>
            <person name="Eisen J.A."/>
            <person name="Markowitz V."/>
            <person name="Hugenholtz P."/>
            <person name="Kyrpides N.C."/>
            <person name="Klenk H.P."/>
            <person name="Land M."/>
        </authorList>
    </citation>
    <scope>NUCLEOTIDE SEQUENCE [LARGE SCALE GENOMIC DNA]</scope>
    <source>
        <strain evidence="10">ATCC 33931 / DSM 2075 / LMG 7858 / VKM B-1802 / 2st14</strain>
    </source>
</reference>
<dbReference type="KEGG" id="dbr:Deba_0142"/>
<protein>
    <recommendedName>
        <fullName evidence="7">Flavin prenyltransferase UbiX</fullName>
        <ecNumber evidence="7">2.5.1.129</ecNumber>
    </recommendedName>
</protein>
<keyword evidence="2 7" id="KW-0285">Flavoprotein</keyword>
<gene>
    <name evidence="7" type="primary">ubiX</name>
    <name evidence="9" type="ordered locus">Deba_0142</name>
</gene>
<dbReference type="HOGENOM" id="CLU_074522_0_1_7"/>
<dbReference type="eggNOG" id="COG0163">
    <property type="taxonomic scope" value="Bacteria"/>
</dbReference>
<dbReference type="InterPro" id="IPR004507">
    <property type="entry name" value="UbiX-like"/>
</dbReference>
<dbReference type="FunFam" id="3.40.50.1950:FF:000001">
    <property type="entry name" value="Flavin prenyltransferase UbiX"/>
    <property type="match status" value="1"/>
</dbReference>
<keyword evidence="10" id="KW-1185">Reference proteome</keyword>
<dbReference type="Proteomes" id="UP000009047">
    <property type="component" value="Chromosome"/>
</dbReference>
<comment type="similarity">
    <text evidence="6 7">Belongs to the UbiX/PAD1 family.</text>
</comment>
<dbReference type="Pfam" id="PF02441">
    <property type="entry name" value="Flavoprotein"/>
    <property type="match status" value="1"/>
</dbReference>
<dbReference type="STRING" id="644282.Deba_0142"/>
<dbReference type="EC" id="2.5.1.129" evidence="7"/>
<evidence type="ECO:0000259" key="8">
    <source>
        <dbReference type="Pfam" id="PF02441"/>
    </source>
</evidence>
<evidence type="ECO:0000256" key="6">
    <source>
        <dbReference type="ARBA" id="ARBA00060793"/>
    </source>
</evidence>
<evidence type="ECO:0000313" key="10">
    <source>
        <dbReference type="Proteomes" id="UP000009047"/>
    </source>
</evidence>
<keyword evidence="4 7" id="KW-0808">Transferase</keyword>
<evidence type="ECO:0000256" key="2">
    <source>
        <dbReference type="ARBA" id="ARBA00022630"/>
    </source>
</evidence>
<proteinExistence type="inferred from homology"/>
<dbReference type="NCBIfam" id="NF004685">
    <property type="entry name" value="PRK06029.1"/>
    <property type="match status" value="1"/>
</dbReference>
<feature type="binding site" evidence="7">
    <location>
        <position position="127"/>
    </location>
    <ligand>
        <name>FMN</name>
        <dbReference type="ChEBI" id="CHEBI:58210"/>
    </ligand>
</feature>
<dbReference type="Gene3D" id="3.40.50.1950">
    <property type="entry name" value="Flavin prenyltransferase-like"/>
    <property type="match status" value="1"/>
</dbReference>
<accession>E1QDK2</accession>
<comment type="catalytic activity">
    <reaction evidence="5 7">
        <text>dimethylallyl phosphate + FMNH2 = prenylated FMNH2 + phosphate</text>
        <dbReference type="Rhea" id="RHEA:37743"/>
        <dbReference type="ChEBI" id="CHEBI:43474"/>
        <dbReference type="ChEBI" id="CHEBI:57618"/>
        <dbReference type="ChEBI" id="CHEBI:87467"/>
        <dbReference type="ChEBI" id="CHEBI:88052"/>
        <dbReference type="EC" id="2.5.1.129"/>
    </reaction>
</comment>
<dbReference type="NCBIfam" id="TIGR00421">
    <property type="entry name" value="ubiX_pad"/>
    <property type="match status" value="1"/>
</dbReference>
<feature type="binding site" evidence="7">
    <location>
        <begin position="15"/>
        <end position="17"/>
    </location>
    <ligand>
        <name>FMN</name>
        <dbReference type="ChEBI" id="CHEBI:58210"/>
    </ligand>
</feature>
<sequence length="193" mass="20547">MENFGQKPVLVGIAGASGAVYGIELLRALRAHGAPTAVVISHAARRTIELETKYDAADVAKMADQAYDVDDVAAPPASGSHRLAGMVVAPCSMRSLSAIAHSQADNLLTRAADVQLKERRPLVLLVRETPLHAGHLELMLRCARLGAVIMPPVPAFYHAPRTAADIVAQTVGRVLDVLGLEHDMTPRWRGPAS</sequence>
<dbReference type="AlphaFoldDB" id="E1QDK2"/>
<dbReference type="PANTHER" id="PTHR43374">
    <property type="entry name" value="FLAVIN PRENYLTRANSFERASE"/>
    <property type="match status" value="1"/>
</dbReference>
<keyword evidence="3 7" id="KW-0288">FMN</keyword>
<dbReference type="HAMAP" id="MF_01984">
    <property type="entry name" value="ubiX_pad"/>
    <property type="match status" value="1"/>
</dbReference>
<feature type="domain" description="Flavoprotein" evidence="8">
    <location>
        <begin position="8"/>
        <end position="177"/>
    </location>
</feature>
<dbReference type="InterPro" id="IPR036551">
    <property type="entry name" value="Flavin_trans-like"/>
</dbReference>
<dbReference type="InterPro" id="IPR003382">
    <property type="entry name" value="Flavoprotein"/>
</dbReference>